<keyword evidence="2" id="KW-1185">Reference proteome</keyword>
<dbReference type="Proteomes" id="UP000268891">
    <property type="component" value="Unassembled WGS sequence"/>
</dbReference>
<comment type="caution">
    <text evidence="1">The sequence shown here is derived from an EMBL/GenBank/DDBJ whole genome shotgun (WGS) entry which is preliminary data.</text>
</comment>
<organism evidence="1 2">
    <name type="scientific">Mycolicibacter terrae</name>
    <dbReference type="NCBI Taxonomy" id="1788"/>
    <lineage>
        <taxon>Bacteria</taxon>
        <taxon>Bacillati</taxon>
        <taxon>Actinomycetota</taxon>
        <taxon>Actinomycetes</taxon>
        <taxon>Mycobacteriales</taxon>
        <taxon>Mycobacteriaceae</taxon>
        <taxon>Mycolicibacter</taxon>
    </lineage>
</organism>
<evidence type="ECO:0000313" key="1">
    <source>
        <dbReference type="EMBL" id="RRR47150.1"/>
    </source>
</evidence>
<dbReference type="EMBL" id="RRZR01000007">
    <property type="protein sequence ID" value="RRR47150.1"/>
    <property type="molecule type" value="Genomic_DNA"/>
</dbReference>
<protein>
    <submittedName>
        <fullName evidence="1">Uncharacterized protein</fullName>
    </submittedName>
</protein>
<sequence length="501" mass="52487">MQLRHINLALLIDAAGGDPWQVNNTLQSGNPAVIDELAQAFHDAGSCTAEASAAFAQARQRFQAAWNRENGEHPINDSAEVQRATNTLHLQQTQLAAIGTDLETIAAALAEAQKAAAAKINALQIQLQDIDNRIGMSQQAQLDTSELEQVAIDDTAGILHQLEKLRDDYAAVLQDATSKLLSNGYEPAPLHGYDGDGQPTQDQQAGRAADAYGTTERDRDQQLVDSAGEMTPEKAAAAARLRDYATATDPAADPQARRLAGERLDDYRMANFIGPLPMDPVLGGEARTRAQTRLELQKDLERGMADGRAFTPDQATQLLDTAEQNARVIVTRQAIDALVRNGGMSHQGATQLVGDIARGRVGHILRDGGDAAGISASAGKAALNAFADKVPTGKHWAPGVAYSAEDIAAIKNLSKRMGFAGNVLGSAVGFYDVFVDHKPFVDTAATSAGGFGGGIAGAELGASVGALAGPVGAFVGALAFGVVGSVSGEKVMENLLELARN</sequence>
<proteinExistence type="predicted"/>
<evidence type="ECO:0000313" key="2">
    <source>
        <dbReference type="Proteomes" id="UP000268891"/>
    </source>
</evidence>
<gene>
    <name evidence="1" type="ORF">EHH44_06070</name>
</gene>
<accession>A0ACD2EQJ4</accession>
<reference evidence="1" key="1">
    <citation type="submission" date="2018-11" db="EMBL/GenBank/DDBJ databases">
        <authorList>
            <person name="Sattar A."/>
            <person name="Zunita Z."/>
            <person name="Jalila A."/>
            <person name="Saleha A.A."/>
        </authorList>
    </citation>
    <scope>NUCLEOTIDE SEQUENCE</scope>
    <source>
        <strain evidence="1">F12-74</strain>
    </source>
</reference>
<name>A0ACD2EQJ4_9MYCO</name>